<dbReference type="Gene3D" id="3.30.420.80">
    <property type="entry name" value="Ribosomal protein S11"/>
    <property type="match status" value="1"/>
</dbReference>
<dbReference type="InterPro" id="IPR001971">
    <property type="entry name" value="Ribosomal_uS11"/>
</dbReference>
<accession>A0A7R8W9M5</accession>
<reference evidence="4" key="1">
    <citation type="submission" date="2020-11" db="EMBL/GenBank/DDBJ databases">
        <authorList>
            <person name="Tran Van P."/>
        </authorList>
    </citation>
    <scope>NUCLEOTIDE SEQUENCE</scope>
</reference>
<dbReference type="OrthoDB" id="1654884at2759"/>
<dbReference type="SUPFAM" id="SSF53137">
    <property type="entry name" value="Translational machinery components"/>
    <property type="match status" value="1"/>
</dbReference>
<dbReference type="GO" id="GO:0006412">
    <property type="term" value="P:translation"/>
    <property type="evidence" value="ECO:0007669"/>
    <property type="project" value="InterPro"/>
</dbReference>
<evidence type="ECO:0000256" key="1">
    <source>
        <dbReference type="ARBA" id="ARBA00006194"/>
    </source>
</evidence>
<protein>
    <submittedName>
        <fullName evidence="4">Uncharacterized protein</fullName>
    </submittedName>
</protein>
<name>A0A7R8W9M5_9CRUS</name>
<dbReference type="InterPro" id="IPR036967">
    <property type="entry name" value="Ribosomal_uS11_sf"/>
</dbReference>
<dbReference type="EMBL" id="OB660510">
    <property type="protein sequence ID" value="CAD7225139.1"/>
    <property type="molecule type" value="Genomic_DNA"/>
</dbReference>
<dbReference type="Pfam" id="PF00411">
    <property type="entry name" value="Ribosomal_S11"/>
    <property type="match status" value="1"/>
</dbReference>
<keyword evidence="2" id="KW-0689">Ribosomal protein</keyword>
<dbReference type="GO" id="GO:1990904">
    <property type="term" value="C:ribonucleoprotein complex"/>
    <property type="evidence" value="ECO:0007669"/>
    <property type="project" value="UniProtKB-KW"/>
</dbReference>
<organism evidence="4">
    <name type="scientific">Cyprideis torosa</name>
    <dbReference type="NCBI Taxonomy" id="163714"/>
    <lineage>
        <taxon>Eukaryota</taxon>
        <taxon>Metazoa</taxon>
        <taxon>Ecdysozoa</taxon>
        <taxon>Arthropoda</taxon>
        <taxon>Crustacea</taxon>
        <taxon>Oligostraca</taxon>
        <taxon>Ostracoda</taxon>
        <taxon>Podocopa</taxon>
        <taxon>Podocopida</taxon>
        <taxon>Cytherocopina</taxon>
        <taxon>Cytheroidea</taxon>
        <taxon>Cytherideidae</taxon>
        <taxon>Cyprideis</taxon>
    </lineage>
</organism>
<evidence type="ECO:0000256" key="2">
    <source>
        <dbReference type="ARBA" id="ARBA00022980"/>
    </source>
</evidence>
<dbReference type="HAMAP" id="MF_01310">
    <property type="entry name" value="Ribosomal_uS11"/>
    <property type="match status" value="1"/>
</dbReference>
<dbReference type="GO" id="GO:0003735">
    <property type="term" value="F:structural constituent of ribosome"/>
    <property type="evidence" value="ECO:0007669"/>
    <property type="project" value="InterPro"/>
</dbReference>
<gene>
    <name evidence="4" type="ORF">CTOB1V02_LOCUS3085</name>
</gene>
<evidence type="ECO:0000313" key="4">
    <source>
        <dbReference type="EMBL" id="CAD7225139.1"/>
    </source>
</evidence>
<dbReference type="GO" id="GO:0005840">
    <property type="term" value="C:ribosome"/>
    <property type="evidence" value="ECO:0007669"/>
    <property type="project" value="UniProtKB-KW"/>
</dbReference>
<comment type="similarity">
    <text evidence="1">Belongs to the universal ribosomal protein uS11 family.</text>
</comment>
<dbReference type="PANTHER" id="PTHR11759">
    <property type="entry name" value="40S RIBOSOMAL PROTEIN S14/30S RIBOSOMAL PROTEIN S11"/>
    <property type="match status" value="1"/>
</dbReference>
<keyword evidence="3" id="KW-0687">Ribonucleoprotein</keyword>
<evidence type="ECO:0000256" key="3">
    <source>
        <dbReference type="ARBA" id="ARBA00023274"/>
    </source>
</evidence>
<dbReference type="AlphaFoldDB" id="A0A7R8W9M5"/>
<proteinExistence type="inferred from homology"/>
<sequence>MLSSFLRRSLLMGGPLVEKTSTVLVLSSSRCVHSTRVLWKMDEKVRDDRREMMKTMPKPDEGTPGETSLDMGFLRKADLFPDEDTPNQMFGGMLFKDIHIVDVRCSKNNTLMSCHTAGKSRDKVAYNSCSKEGFKNCRKATNVAAQATGISFARMLLEKGVRYIRVRIQGLGPGRVACLKGMQMGGLEVVAIMDVTPIQWTIATRPKKQRRL</sequence>